<dbReference type="Gene3D" id="2.60.40.380">
    <property type="entry name" value="Purple acid phosphatase-like, N-terminal"/>
    <property type="match status" value="1"/>
</dbReference>
<dbReference type="SUPFAM" id="SSF49363">
    <property type="entry name" value="Purple acid phosphatase, N-terminal domain"/>
    <property type="match status" value="1"/>
</dbReference>
<proteinExistence type="predicted"/>
<feature type="domain" description="Peptidoglycan binding-like" evidence="1">
    <location>
        <begin position="44"/>
        <end position="92"/>
    </location>
</feature>
<dbReference type="Proteomes" id="UP000229112">
    <property type="component" value="Unassembled WGS sequence"/>
</dbReference>
<name>A0A2M6WJN6_9BACT</name>
<dbReference type="EMBL" id="PFAY01000021">
    <property type="protein sequence ID" value="PIT92997.1"/>
    <property type="molecule type" value="Genomic_DNA"/>
</dbReference>
<dbReference type="GO" id="GO:0003993">
    <property type="term" value="F:acid phosphatase activity"/>
    <property type="evidence" value="ECO:0007669"/>
    <property type="project" value="InterPro"/>
</dbReference>
<dbReference type="Pfam" id="PF01471">
    <property type="entry name" value="PG_binding_1"/>
    <property type="match status" value="1"/>
</dbReference>
<dbReference type="SUPFAM" id="SSF47090">
    <property type="entry name" value="PGBD-like"/>
    <property type="match status" value="1"/>
</dbReference>
<dbReference type="InterPro" id="IPR036366">
    <property type="entry name" value="PGBDSf"/>
</dbReference>
<organism evidence="3 4">
    <name type="scientific">Candidatus Harrisonbacteria bacterium CG10_big_fil_rev_8_21_14_0_10_38_8</name>
    <dbReference type="NCBI Taxonomy" id="1974582"/>
    <lineage>
        <taxon>Bacteria</taxon>
        <taxon>Candidatus Harrisoniibacteriota</taxon>
    </lineage>
</organism>
<feature type="domain" description="Purple acid phosphatase N-terminal" evidence="2">
    <location>
        <begin position="131"/>
        <end position="212"/>
    </location>
</feature>
<dbReference type="InterPro" id="IPR015914">
    <property type="entry name" value="PAPs_N"/>
</dbReference>
<accession>A0A2M6WJN6</accession>
<sequence length="228" mass="24630">MKRNLKNKLSFFLGKIMIASIAVMVIGSQTAFGAITTSLDIGDRGTEVTELQTFLATDVSIYPSGLVTGYFGQLTKAAVERFQSEQGIVSSGTPATTGYGRVGPMTRARINLLLSNDNQAQWDSSPSITTPLVQSTNSSATINWGTNEATLGQIYLSTSPLQFNEATGPRQQPFVSGALTNDDGGYQSNHSVTLQNLQSNTTYYYMVRGIDSAGNMSMVWPRTLRTTQ</sequence>
<dbReference type="InterPro" id="IPR008963">
    <property type="entry name" value="Purple_acid_Pase-like_N"/>
</dbReference>
<dbReference type="GO" id="GO:0046872">
    <property type="term" value="F:metal ion binding"/>
    <property type="evidence" value="ECO:0007669"/>
    <property type="project" value="InterPro"/>
</dbReference>
<protein>
    <recommendedName>
        <fullName evidence="5">Fibronectin type-III domain-containing protein</fullName>
    </recommendedName>
</protein>
<dbReference type="Pfam" id="PF16656">
    <property type="entry name" value="Pur_ac_phosph_N"/>
    <property type="match status" value="1"/>
</dbReference>
<evidence type="ECO:0008006" key="5">
    <source>
        <dbReference type="Google" id="ProtNLM"/>
    </source>
</evidence>
<gene>
    <name evidence="3" type="ORF">COU06_02350</name>
</gene>
<evidence type="ECO:0000259" key="2">
    <source>
        <dbReference type="Pfam" id="PF16656"/>
    </source>
</evidence>
<dbReference type="InterPro" id="IPR036365">
    <property type="entry name" value="PGBD-like_sf"/>
</dbReference>
<dbReference type="AlphaFoldDB" id="A0A2M6WJN6"/>
<dbReference type="InterPro" id="IPR002477">
    <property type="entry name" value="Peptidoglycan-bd-like"/>
</dbReference>
<evidence type="ECO:0000313" key="3">
    <source>
        <dbReference type="EMBL" id="PIT92997.1"/>
    </source>
</evidence>
<evidence type="ECO:0000259" key="1">
    <source>
        <dbReference type="Pfam" id="PF01471"/>
    </source>
</evidence>
<reference evidence="4" key="1">
    <citation type="submission" date="2017-09" db="EMBL/GenBank/DDBJ databases">
        <title>Depth-based differentiation of microbial function through sediment-hosted aquifers and enrichment of novel symbionts in the deep terrestrial subsurface.</title>
        <authorList>
            <person name="Probst A.J."/>
            <person name="Ladd B."/>
            <person name="Jarett J.K."/>
            <person name="Geller-Mcgrath D.E."/>
            <person name="Sieber C.M.K."/>
            <person name="Emerson J.B."/>
            <person name="Anantharaman K."/>
            <person name="Thomas B.C."/>
            <person name="Malmstrom R."/>
            <person name="Stieglmeier M."/>
            <person name="Klingl A."/>
            <person name="Woyke T."/>
            <person name="Ryan C.M."/>
            <person name="Banfield J.F."/>
        </authorList>
    </citation>
    <scope>NUCLEOTIDE SEQUENCE [LARGE SCALE GENOMIC DNA]</scope>
</reference>
<dbReference type="Gene3D" id="1.10.101.10">
    <property type="entry name" value="PGBD-like superfamily/PGBD"/>
    <property type="match status" value="1"/>
</dbReference>
<comment type="caution">
    <text evidence="3">The sequence shown here is derived from an EMBL/GenBank/DDBJ whole genome shotgun (WGS) entry which is preliminary data.</text>
</comment>
<evidence type="ECO:0000313" key="4">
    <source>
        <dbReference type="Proteomes" id="UP000229112"/>
    </source>
</evidence>